<feature type="non-terminal residue" evidence="2">
    <location>
        <position position="141"/>
    </location>
</feature>
<accession>A0A1B6FCJ3</accession>
<feature type="non-terminal residue" evidence="2">
    <location>
        <position position="1"/>
    </location>
</feature>
<name>A0A1B6FCJ3_9HEMI</name>
<dbReference type="EMBL" id="GECZ01021842">
    <property type="protein sequence ID" value="JAS47927.1"/>
    <property type="molecule type" value="Transcribed_RNA"/>
</dbReference>
<gene>
    <name evidence="2" type="ORF">g.44642</name>
</gene>
<feature type="compositionally biased region" description="Polar residues" evidence="1">
    <location>
        <begin position="62"/>
        <end position="78"/>
    </location>
</feature>
<feature type="region of interest" description="Disordered" evidence="1">
    <location>
        <begin position="62"/>
        <end position="103"/>
    </location>
</feature>
<protein>
    <submittedName>
        <fullName evidence="2">Uncharacterized protein</fullName>
    </submittedName>
</protein>
<reference evidence="2" key="1">
    <citation type="submission" date="2015-11" db="EMBL/GenBank/DDBJ databases">
        <title>De novo transcriptome assembly of four potential Pierce s Disease insect vectors from Arizona vineyards.</title>
        <authorList>
            <person name="Tassone E.E."/>
        </authorList>
    </citation>
    <scope>NUCLEOTIDE SEQUENCE</scope>
</reference>
<evidence type="ECO:0000256" key="1">
    <source>
        <dbReference type="SAM" id="MobiDB-lite"/>
    </source>
</evidence>
<sequence length="141" mass="15794">DTKILELPTFTNNETQTETGSHCFSQPINCSSNMQMELIQLKVRQDSLECTVKDLAVQIQNNQSKEPPNSEIQSITKVTKQKTVRKHTPAKPSNTPSNGKKKNCFSVSLQMAKCKEFQTQYPMDTQGSRLTGLTTNKVLDS</sequence>
<proteinExistence type="predicted"/>
<evidence type="ECO:0000313" key="2">
    <source>
        <dbReference type="EMBL" id="JAS47927.1"/>
    </source>
</evidence>
<organism evidence="2">
    <name type="scientific">Cuerna arida</name>
    <dbReference type="NCBI Taxonomy" id="1464854"/>
    <lineage>
        <taxon>Eukaryota</taxon>
        <taxon>Metazoa</taxon>
        <taxon>Ecdysozoa</taxon>
        <taxon>Arthropoda</taxon>
        <taxon>Hexapoda</taxon>
        <taxon>Insecta</taxon>
        <taxon>Pterygota</taxon>
        <taxon>Neoptera</taxon>
        <taxon>Paraneoptera</taxon>
        <taxon>Hemiptera</taxon>
        <taxon>Auchenorrhyncha</taxon>
        <taxon>Membracoidea</taxon>
        <taxon>Cicadellidae</taxon>
        <taxon>Cicadellinae</taxon>
        <taxon>Proconiini</taxon>
        <taxon>Cuerna</taxon>
    </lineage>
</organism>
<feature type="compositionally biased region" description="Basic residues" evidence="1">
    <location>
        <begin position="79"/>
        <end position="89"/>
    </location>
</feature>
<dbReference type="AlphaFoldDB" id="A0A1B6FCJ3"/>